<dbReference type="CDD" id="cd06284">
    <property type="entry name" value="PBP1_LacI-like"/>
    <property type="match status" value="1"/>
</dbReference>
<keyword evidence="1" id="KW-0678">Repressor</keyword>
<evidence type="ECO:0000256" key="4">
    <source>
        <dbReference type="ARBA" id="ARBA00023163"/>
    </source>
</evidence>
<proteinExistence type="predicted"/>
<evidence type="ECO:0000256" key="3">
    <source>
        <dbReference type="ARBA" id="ARBA00023125"/>
    </source>
</evidence>
<keyword evidence="2" id="KW-0805">Transcription regulation</keyword>
<dbReference type="Pfam" id="PF00356">
    <property type="entry name" value="LacI"/>
    <property type="match status" value="1"/>
</dbReference>
<dbReference type="EMBL" id="JAMQGP010000001">
    <property type="protein sequence ID" value="MCM2678696.1"/>
    <property type="molecule type" value="Genomic_DNA"/>
</dbReference>
<dbReference type="AlphaFoldDB" id="A0AA41W4N6"/>
<dbReference type="PANTHER" id="PTHR30146">
    <property type="entry name" value="LACI-RELATED TRANSCRIPTIONAL REPRESSOR"/>
    <property type="match status" value="1"/>
</dbReference>
<dbReference type="SUPFAM" id="SSF47413">
    <property type="entry name" value="lambda repressor-like DNA-binding domains"/>
    <property type="match status" value="1"/>
</dbReference>
<feature type="domain" description="HTH lacI-type" evidence="5">
    <location>
        <begin position="2"/>
        <end position="56"/>
    </location>
</feature>
<dbReference type="InterPro" id="IPR000843">
    <property type="entry name" value="HTH_LacI"/>
</dbReference>
<evidence type="ECO:0000259" key="5">
    <source>
        <dbReference type="PROSITE" id="PS50932"/>
    </source>
</evidence>
<dbReference type="PANTHER" id="PTHR30146:SF151">
    <property type="entry name" value="HTH-TYPE TRANSCRIPTIONAL REPRESSOR CYTR"/>
    <property type="match status" value="1"/>
</dbReference>
<dbReference type="SMART" id="SM00354">
    <property type="entry name" value="HTH_LACI"/>
    <property type="match status" value="1"/>
</dbReference>
<accession>A0AA41W4N6</accession>
<gene>
    <name evidence="6" type="ORF">NAF29_03290</name>
</gene>
<dbReference type="Gene3D" id="3.40.50.2300">
    <property type="match status" value="2"/>
</dbReference>
<dbReference type="GO" id="GO:0000976">
    <property type="term" value="F:transcription cis-regulatory region binding"/>
    <property type="evidence" value="ECO:0007669"/>
    <property type="project" value="TreeGrafter"/>
</dbReference>
<evidence type="ECO:0000256" key="1">
    <source>
        <dbReference type="ARBA" id="ARBA00022491"/>
    </source>
</evidence>
<dbReference type="RefSeq" id="WP_251260056.1">
    <property type="nucleotide sequence ID" value="NZ_JAMQGP010000001.1"/>
</dbReference>
<dbReference type="InterPro" id="IPR028082">
    <property type="entry name" value="Peripla_BP_I"/>
</dbReference>
<evidence type="ECO:0000313" key="6">
    <source>
        <dbReference type="EMBL" id="MCM2678696.1"/>
    </source>
</evidence>
<keyword evidence="7" id="KW-1185">Reference proteome</keyword>
<dbReference type="InterPro" id="IPR010982">
    <property type="entry name" value="Lambda_DNA-bd_dom_sf"/>
</dbReference>
<protein>
    <submittedName>
        <fullName evidence="6">LacI family transcriptional regulator</fullName>
    </submittedName>
</protein>
<dbReference type="SUPFAM" id="SSF53822">
    <property type="entry name" value="Periplasmic binding protein-like I"/>
    <property type="match status" value="1"/>
</dbReference>
<comment type="caution">
    <text evidence="6">The sequence shown here is derived from an EMBL/GenBank/DDBJ whole genome shotgun (WGS) entry which is preliminary data.</text>
</comment>
<dbReference type="Pfam" id="PF13377">
    <property type="entry name" value="Peripla_BP_3"/>
    <property type="match status" value="1"/>
</dbReference>
<dbReference type="Gene3D" id="1.10.260.40">
    <property type="entry name" value="lambda repressor-like DNA-binding domains"/>
    <property type="match status" value="1"/>
</dbReference>
<dbReference type="PROSITE" id="PS50932">
    <property type="entry name" value="HTH_LACI_2"/>
    <property type="match status" value="1"/>
</dbReference>
<name>A0AA41W4N6_9GAMM</name>
<evidence type="ECO:0000256" key="2">
    <source>
        <dbReference type="ARBA" id="ARBA00023015"/>
    </source>
</evidence>
<dbReference type="GO" id="GO:0003700">
    <property type="term" value="F:DNA-binding transcription factor activity"/>
    <property type="evidence" value="ECO:0007669"/>
    <property type="project" value="TreeGrafter"/>
</dbReference>
<keyword evidence="4" id="KW-0804">Transcription</keyword>
<reference evidence="6 7" key="1">
    <citation type="journal article" date="2013" name="Antonie Van Leeuwenhoek">
        <title>Echinimonas agarilytica gen. nov., sp. nov., a new gammaproteobacterium isolated from the sea urchin Strongylocentrotus intermedius.</title>
        <authorList>
            <person name="Nedashkovskaya O.I."/>
            <person name="Stenkova A.M."/>
            <person name="Zhukova N.V."/>
            <person name="Van Trappen S."/>
            <person name="Lee J.S."/>
            <person name="Kim S.B."/>
        </authorList>
    </citation>
    <scope>NUCLEOTIDE SEQUENCE [LARGE SCALE GENOMIC DNA]</scope>
    <source>
        <strain evidence="6 7">KMM 6351</strain>
    </source>
</reference>
<dbReference type="CDD" id="cd01392">
    <property type="entry name" value="HTH_LacI"/>
    <property type="match status" value="1"/>
</dbReference>
<evidence type="ECO:0000313" key="7">
    <source>
        <dbReference type="Proteomes" id="UP001165393"/>
    </source>
</evidence>
<sequence>MATIRDVAKEAGLSTGTISKALSTPERVSAKNLAKVEAAIAKLNYKPNMLAQKFRSNESKTIVVLVPDIANVFFAKVISGIENVAQQSGYSVLLGDTKDSSSREKSFIQMVETRLADGIINLRPHTSDSALPQEGICAVSATSSENTPYPSVRIDNVGASAEVVKYLLSLGHQRIGVISGLTDNPHAIDRLKGYRSALADADIPYTPDLIVEGDFNYASGLSAVDQFLAMSEPPTAIFCMNDEMAIAAIKGISDRGLKVPEDISVTGFDDMDVSSYCRPPLTSVAQPAEQIGERSAEMIIRMLRQSDTDGHEYVMPHRLIIRQSTAIAKLNPNVSSIK</sequence>
<dbReference type="Proteomes" id="UP001165393">
    <property type="component" value="Unassembled WGS sequence"/>
</dbReference>
<organism evidence="6 7">
    <name type="scientific">Echinimonas agarilytica</name>
    <dbReference type="NCBI Taxonomy" id="1215918"/>
    <lineage>
        <taxon>Bacteria</taxon>
        <taxon>Pseudomonadati</taxon>
        <taxon>Pseudomonadota</taxon>
        <taxon>Gammaproteobacteria</taxon>
        <taxon>Alteromonadales</taxon>
        <taxon>Echinimonadaceae</taxon>
        <taxon>Echinimonas</taxon>
    </lineage>
</organism>
<keyword evidence="3" id="KW-0238">DNA-binding</keyword>
<dbReference type="InterPro" id="IPR046335">
    <property type="entry name" value="LacI/GalR-like_sensor"/>
</dbReference>